<accession>A0ABW5GPA0</accession>
<dbReference type="RefSeq" id="WP_345403851.1">
    <property type="nucleotide sequence ID" value="NZ_BAABHG010000015.1"/>
</dbReference>
<organism evidence="1 2">
    <name type="scientific">Amycolatopsis samaneae</name>
    <dbReference type="NCBI Taxonomy" id="664691"/>
    <lineage>
        <taxon>Bacteria</taxon>
        <taxon>Bacillati</taxon>
        <taxon>Actinomycetota</taxon>
        <taxon>Actinomycetes</taxon>
        <taxon>Pseudonocardiales</taxon>
        <taxon>Pseudonocardiaceae</taxon>
        <taxon>Amycolatopsis</taxon>
    </lineage>
</organism>
<dbReference type="Gene3D" id="1.20.58.480">
    <property type="match status" value="2"/>
</dbReference>
<reference evidence="2" key="1">
    <citation type="journal article" date="2019" name="Int. J. Syst. Evol. Microbiol.">
        <title>The Global Catalogue of Microorganisms (GCM) 10K type strain sequencing project: providing services to taxonomists for standard genome sequencing and annotation.</title>
        <authorList>
            <consortium name="The Broad Institute Genomics Platform"/>
            <consortium name="The Broad Institute Genome Sequencing Center for Infectious Disease"/>
            <person name="Wu L."/>
            <person name="Ma J."/>
        </authorList>
    </citation>
    <scope>NUCLEOTIDE SEQUENCE [LARGE SCALE GENOMIC DNA]</scope>
    <source>
        <strain evidence="2">CGMCC 4.7643</strain>
    </source>
</reference>
<gene>
    <name evidence="1" type="ORF">ACFSYJ_28870</name>
</gene>
<dbReference type="EMBL" id="JBHUKU010000017">
    <property type="protein sequence ID" value="MFD2462655.1"/>
    <property type="molecule type" value="Genomic_DNA"/>
</dbReference>
<evidence type="ECO:0008006" key="3">
    <source>
        <dbReference type="Google" id="ProtNLM"/>
    </source>
</evidence>
<comment type="caution">
    <text evidence="1">The sequence shown here is derived from an EMBL/GenBank/DDBJ whole genome shotgun (WGS) entry which is preliminary data.</text>
</comment>
<dbReference type="Proteomes" id="UP001597419">
    <property type="component" value="Unassembled WGS sequence"/>
</dbReference>
<sequence length="412" mass="44773">MVERQVVSVREWPRHAGPEGISARAAAASPTDVSGARAAAALGAWSPDRAPESFPYQEVLDHFVAVGRMYAGERVTAPLRAIAVRVPADSWPLPLWLPSTVDQHNSTYDGYLLTRLLLSVVDLDDERSVGGLLGGLVADTLLAEAAMLRSTPGRVCRARTAAVASVLGRLSSSDGAAPADDREFADHAGRLATAFLAGLGREQALVIGIALLPITRMHDEHMFFRCVQIFEMIYAYLCRRIELAGVALLRGEIVAAGEQLDRAIWWLGLSRPLYRVLTTMPRRSFEIIRVHSDGRSAVQSRHYRRIELLCAPRPAGPPAVGLPPVEPVGATLQEIFTSIVDSIGRTTVAPLVCRMADLDRAWRAMKRTHWGVTLKIIGDDRGTGGTSGAEYLKRAAEVPLFPALVDGAEWPR</sequence>
<dbReference type="SUPFAM" id="SSF140959">
    <property type="entry name" value="Indolic compounds 2,3-dioxygenase-like"/>
    <property type="match status" value="1"/>
</dbReference>
<evidence type="ECO:0000313" key="1">
    <source>
        <dbReference type="EMBL" id="MFD2462655.1"/>
    </source>
</evidence>
<evidence type="ECO:0000313" key="2">
    <source>
        <dbReference type="Proteomes" id="UP001597419"/>
    </source>
</evidence>
<protein>
    <recommendedName>
        <fullName evidence="3">Tryptophan 2,3-dioxygenase</fullName>
    </recommendedName>
</protein>
<dbReference type="InterPro" id="IPR037217">
    <property type="entry name" value="Trp/Indoleamine_2_3_dOase-like"/>
</dbReference>
<proteinExistence type="predicted"/>
<name>A0ABW5GPA0_9PSEU</name>
<keyword evidence="2" id="KW-1185">Reference proteome</keyword>